<organism evidence="1 2">
    <name type="scientific">Streptomyces microflavus</name>
    <name type="common">Streptomyces lipmanii</name>
    <dbReference type="NCBI Taxonomy" id="1919"/>
    <lineage>
        <taxon>Bacteria</taxon>
        <taxon>Bacillati</taxon>
        <taxon>Actinomycetota</taxon>
        <taxon>Actinomycetes</taxon>
        <taxon>Kitasatosporales</taxon>
        <taxon>Streptomycetaceae</taxon>
        <taxon>Streptomyces</taxon>
    </lineage>
</organism>
<sequence>MVRDDFEARLVFLNARLREDEKAALALKPGKNTEVEGLRARALADVKMKRRLLEWVREPQEKVGDWGDTFWGDVAARAITQQWMRARQPVFEEIFQAYADHPDFAPGWKLAVVEEEPDTRARAHMV</sequence>
<keyword evidence="2" id="KW-1185">Reference proteome</keyword>
<evidence type="ECO:0000313" key="1">
    <source>
        <dbReference type="EMBL" id="MER0429925.1"/>
    </source>
</evidence>
<evidence type="ECO:0000313" key="2">
    <source>
        <dbReference type="Proteomes" id="UP001456562"/>
    </source>
</evidence>
<dbReference type="InterPro" id="IPR046193">
    <property type="entry name" value="DUF6221"/>
</dbReference>
<comment type="caution">
    <text evidence="1">The sequence shown here is derived from an EMBL/GenBank/DDBJ whole genome shotgun (WGS) entry which is preliminary data.</text>
</comment>
<dbReference type="EMBL" id="JBEJUE010000082">
    <property type="protein sequence ID" value="MER0429925.1"/>
    <property type="molecule type" value="Genomic_DNA"/>
</dbReference>
<accession>A0ABV1QFL6</accession>
<proteinExistence type="predicted"/>
<protein>
    <submittedName>
        <fullName evidence="1">DUF6221 family protein</fullName>
    </submittedName>
</protein>
<dbReference type="Proteomes" id="UP001456562">
    <property type="component" value="Unassembled WGS sequence"/>
</dbReference>
<gene>
    <name evidence="1" type="ORF">ABR748_38040</name>
</gene>
<dbReference type="Pfam" id="PF19730">
    <property type="entry name" value="DUF6221"/>
    <property type="match status" value="1"/>
</dbReference>
<name>A0ABV1QFL6_STRMI</name>
<reference evidence="1 2" key="1">
    <citation type="submission" date="2024-01" db="EMBL/GenBank/DDBJ databases">
        <title>Metagenomic exploration of the rhizosphere soil microbial community and their significance in facilitating the development of wild simulated ginseng.</title>
        <authorList>
            <person name="Huang J."/>
        </authorList>
    </citation>
    <scope>NUCLEOTIDE SEQUENCE [LARGE SCALE GENOMIC DNA]</scope>
    <source>
        <strain evidence="1 2">WY141</strain>
    </source>
</reference>
<dbReference type="RefSeq" id="WP_382059609.1">
    <property type="nucleotide sequence ID" value="NZ_JBHWGH010000061.1"/>
</dbReference>